<dbReference type="GO" id="GO:0005776">
    <property type="term" value="C:autophagosome"/>
    <property type="evidence" value="ECO:0007669"/>
    <property type="project" value="TreeGrafter"/>
</dbReference>
<evidence type="ECO:0000259" key="8">
    <source>
        <dbReference type="PROSITE" id="PS50011"/>
    </source>
</evidence>
<dbReference type="GO" id="GO:0000407">
    <property type="term" value="C:phagophore assembly site"/>
    <property type="evidence" value="ECO:0007669"/>
    <property type="project" value="TreeGrafter"/>
</dbReference>
<dbReference type="GO" id="GO:0005524">
    <property type="term" value="F:ATP binding"/>
    <property type="evidence" value="ECO:0007669"/>
    <property type="project" value="UniProtKB-UniRule"/>
</dbReference>
<organism evidence="9 10">
    <name type="scientific">Paramecium pentaurelia</name>
    <dbReference type="NCBI Taxonomy" id="43138"/>
    <lineage>
        <taxon>Eukaryota</taxon>
        <taxon>Sar</taxon>
        <taxon>Alveolata</taxon>
        <taxon>Ciliophora</taxon>
        <taxon>Intramacronucleata</taxon>
        <taxon>Oligohymenophorea</taxon>
        <taxon>Peniculida</taxon>
        <taxon>Parameciidae</taxon>
        <taxon>Paramecium</taxon>
    </lineage>
</organism>
<dbReference type="PROSITE" id="PS00107">
    <property type="entry name" value="PROTEIN_KINASE_ATP"/>
    <property type="match status" value="1"/>
</dbReference>
<feature type="domain" description="Protein kinase" evidence="8">
    <location>
        <begin position="12"/>
        <end position="269"/>
    </location>
</feature>
<reference evidence="9" key="1">
    <citation type="submission" date="2021-01" db="EMBL/GenBank/DDBJ databases">
        <authorList>
            <consortium name="Genoscope - CEA"/>
            <person name="William W."/>
        </authorList>
    </citation>
    <scope>NUCLEOTIDE SEQUENCE</scope>
</reference>
<dbReference type="OrthoDB" id="28230at2759"/>
<dbReference type="GO" id="GO:0005829">
    <property type="term" value="C:cytosol"/>
    <property type="evidence" value="ECO:0007669"/>
    <property type="project" value="TreeGrafter"/>
</dbReference>
<comment type="similarity">
    <text evidence="7">Belongs to the protein kinase superfamily.</text>
</comment>
<dbReference type="InterPro" id="IPR000719">
    <property type="entry name" value="Prot_kinase_dom"/>
</dbReference>
<dbReference type="GO" id="GO:0010506">
    <property type="term" value="P:regulation of autophagy"/>
    <property type="evidence" value="ECO:0007669"/>
    <property type="project" value="InterPro"/>
</dbReference>
<dbReference type="PROSITE" id="PS00108">
    <property type="entry name" value="PROTEIN_KINASE_ST"/>
    <property type="match status" value="1"/>
</dbReference>
<evidence type="ECO:0000256" key="4">
    <source>
        <dbReference type="ARBA" id="ARBA00022777"/>
    </source>
</evidence>
<dbReference type="InterPro" id="IPR045269">
    <property type="entry name" value="Atg1-like"/>
</dbReference>
<keyword evidence="3 6" id="KW-0547">Nucleotide-binding</keyword>
<keyword evidence="7" id="KW-0723">Serine/threonine-protein kinase</keyword>
<dbReference type="PROSITE" id="PS50011">
    <property type="entry name" value="PROTEIN_KINASE_DOM"/>
    <property type="match status" value="1"/>
</dbReference>
<protein>
    <recommendedName>
        <fullName evidence="8">Protein kinase domain-containing protein</fullName>
    </recommendedName>
</protein>
<evidence type="ECO:0000313" key="9">
    <source>
        <dbReference type="EMBL" id="CAD8192645.1"/>
    </source>
</evidence>
<dbReference type="Pfam" id="PF00069">
    <property type="entry name" value="Pkinase"/>
    <property type="match status" value="1"/>
</dbReference>
<keyword evidence="4" id="KW-0418">Kinase</keyword>
<comment type="caution">
    <text evidence="9">The sequence shown here is derived from an EMBL/GenBank/DDBJ whole genome shotgun (WGS) entry which is preliminary data.</text>
</comment>
<dbReference type="PANTHER" id="PTHR24348">
    <property type="entry name" value="SERINE/THREONINE-PROTEIN KINASE UNC-51-RELATED"/>
    <property type="match status" value="1"/>
</dbReference>
<evidence type="ECO:0000256" key="1">
    <source>
        <dbReference type="ARBA" id="ARBA00011245"/>
    </source>
</evidence>
<evidence type="ECO:0000256" key="2">
    <source>
        <dbReference type="ARBA" id="ARBA00022679"/>
    </source>
</evidence>
<evidence type="ECO:0000256" key="6">
    <source>
        <dbReference type="PROSITE-ProRule" id="PRU10141"/>
    </source>
</evidence>
<accession>A0A8S1WWD7</accession>
<keyword evidence="2" id="KW-0808">Transferase</keyword>
<evidence type="ECO:0000313" key="10">
    <source>
        <dbReference type="Proteomes" id="UP000689195"/>
    </source>
</evidence>
<dbReference type="PANTHER" id="PTHR24348:SF22">
    <property type="entry name" value="NON-SPECIFIC SERINE_THREONINE PROTEIN KINASE"/>
    <property type="match status" value="1"/>
</dbReference>
<dbReference type="InterPro" id="IPR008271">
    <property type="entry name" value="Ser/Thr_kinase_AS"/>
</dbReference>
<name>A0A8S1WWD7_9CILI</name>
<dbReference type="EMBL" id="CAJJDO010000102">
    <property type="protein sequence ID" value="CAD8192645.1"/>
    <property type="molecule type" value="Genomic_DNA"/>
</dbReference>
<dbReference type="GO" id="GO:0004674">
    <property type="term" value="F:protein serine/threonine kinase activity"/>
    <property type="evidence" value="ECO:0007669"/>
    <property type="project" value="UniProtKB-KW"/>
</dbReference>
<dbReference type="FunFam" id="1.10.510.10:FF:000571">
    <property type="entry name" value="Maternal embryonic leucine zipper kinase"/>
    <property type="match status" value="1"/>
</dbReference>
<feature type="binding site" evidence="6">
    <location>
        <position position="40"/>
    </location>
    <ligand>
        <name>ATP</name>
        <dbReference type="ChEBI" id="CHEBI:30616"/>
    </ligand>
</feature>
<comment type="subunit">
    <text evidence="1">Monomer.</text>
</comment>
<dbReference type="AlphaFoldDB" id="A0A8S1WWD7"/>
<proteinExistence type="inferred from homology"/>
<gene>
    <name evidence="9" type="ORF">PPENT_87.1.T1020083</name>
</gene>
<keyword evidence="10" id="KW-1185">Reference proteome</keyword>
<dbReference type="GO" id="GO:0000045">
    <property type="term" value="P:autophagosome assembly"/>
    <property type="evidence" value="ECO:0007669"/>
    <property type="project" value="TreeGrafter"/>
</dbReference>
<dbReference type="Proteomes" id="UP000689195">
    <property type="component" value="Unassembled WGS sequence"/>
</dbReference>
<evidence type="ECO:0000256" key="7">
    <source>
        <dbReference type="RuleBase" id="RU000304"/>
    </source>
</evidence>
<evidence type="ECO:0000256" key="3">
    <source>
        <dbReference type="ARBA" id="ARBA00022741"/>
    </source>
</evidence>
<dbReference type="InterPro" id="IPR017441">
    <property type="entry name" value="Protein_kinase_ATP_BS"/>
</dbReference>
<dbReference type="SMART" id="SM00220">
    <property type="entry name" value="S_TKc"/>
    <property type="match status" value="1"/>
</dbReference>
<keyword evidence="5 6" id="KW-0067">ATP-binding</keyword>
<sequence>MDLQVLKQVRQYKFRKILGTGSFATVYLGENLKKEIFAIKEIKLDIAEGSDEIQKLHTYFEQEIDIYLKNKHDNLVCLIEEFTEKQFRYCVFEYCANGDLNNFVKQNILNEQEVKTIFTQILEGMKYLHEKGIVHRDLKLDNILIDKDNKVKIADFGFAKYYKQNDIFVSYCGTPATMAPEILNQEPYDFKCDIWSLGVILYYMIFKKYHWKGNVRSIVDLQRQYKNFTVQFDNKIQLSDDGKDIISNMLVPDKEKRINYSELFSHPWLEGKLNQSQNLLESQCIIKQKLTIKSPGQIIGNIIKQQRRIKGEFCSILDQCIKDCKNGDLKESFITFRKQINQEKFQITIQSGDLVDKPEFKVFDYKYELFEFLSKLYNQYGIDQRETAQKEYELINFLKENPLSNSITITFDGLKTQDEIKIVRESIIEEEINNFEYEDWKMDTLEINEIKEGLVECMSNDRFRFYKLDQLYQSNQSKLNNILNKN</sequence>
<dbReference type="GO" id="GO:0016020">
    <property type="term" value="C:membrane"/>
    <property type="evidence" value="ECO:0007669"/>
    <property type="project" value="TreeGrafter"/>
</dbReference>
<evidence type="ECO:0000256" key="5">
    <source>
        <dbReference type="ARBA" id="ARBA00022840"/>
    </source>
</evidence>